<evidence type="ECO:0000313" key="3">
    <source>
        <dbReference type="Proteomes" id="UP000619265"/>
    </source>
</evidence>
<dbReference type="AlphaFoldDB" id="A0A833SJ34"/>
<feature type="region of interest" description="Disordered" evidence="1">
    <location>
        <begin position="352"/>
        <end position="377"/>
    </location>
</feature>
<dbReference type="EMBL" id="LIHL02000016">
    <property type="protein sequence ID" value="KAF5442756.1"/>
    <property type="molecule type" value="Genomic_DNA"/>
</dbReference>
<organism evidence="2 3">
    <name type="scientific">Juglans regia</name>
    <name type="common">English walnut</name>
    <dbReference type="NCBI Taxonomy" id="51240"/>
    <lineage>
        <taxon>Eukaryota</taxon>
        <taxon>Viridiplantae</taxon>
        <taxon>Streptophyta</taxon>
        <taxon>Embryophyta</taxon>
        <taxon>Tracheophyta</taxon>
        <taxon>Spermatophyta</taxon>
        <taxon>Magnoliopsida</taxon>
        <taxon>eudicotyledons</taxon>
        <taxon>Gunneridae</taxon>
        <taxon>Pentapetalae</taxon>
        <taxon>rosids</taxon>
        <taxon>fabids</taxon>
        <taxon>Fagales</taxon>
        <taxon>Juglandaceae</taxon>
        <taxon>Juglans</taxon>
    </lineage>
</organism>
<feature type="compositionally biased region" description="Basic and acidic residues" evidence="1">
    <location>
        <begin position="352"/>
        <end position="361"/>
    </location>
</feature>
<proteinExistence type="predicted"/>
<evidence type="ECO:0000313" key="2">
    <source>
        <dbReference type="EMBL" id="KAF5442756.1"/>
    </source>
</evidence>
<evidence type="ECO:0000256" key="1">
    <source>
        <dbReference type="SAM" id="MobiDB-lite"/>
    </source>
</evidence>
<feature type="compositionally biased region" description="Basic residues" evidence="1">
    <location>
        <begin position="362"/>
        <end position="377"/>
    </location>
</feature>
<name>A0A833SJ34_JUGRE</name>
<comment type="caution">
    <text evidence="2">The sequence shown here is derived from an EMBL/GenBank/DDBJ whole genome shotgun (WGS) entry which is preliminary data.</text>
</comment>
<sequence length="377" mass="42038">MRISQLFVATVRCKAIILQNANGCRKKGGTSIQDGTKDGKRWVRKEKKETEAIRIEQGVSYLNKESGKSLLEISEKGKEKLIIQMQDQPLIIEEVEDETDMVNTIQNGESSSLAIRKEVLQSHTVINLNEDGVGARQNFSDDPMGVLVEMRPSDIMGDKMFHTHDRVEEVNEAGVQNGGPELPVPNIVHEDGDVMTADCVSDGTNSSDASAGVLGELRHSNINHARVHIMGDKTFHTDVLEQKGNKASGQHVMLVSSCVNEVGENHTLGNVIASNFLLNKENTLSDRLVERDVDTNGFINLQNEDQVLEFVISGDIIEKDDVQEICMGFDNDREDKLAHMCKEKIYASDNEKKSRNSEVVKMRRSNRSRSRPLKINL</sequence>
<gene>
    <name evidence="2" type="ORF">F2P56_035380</name>
</gene>
<dbReference type="Gramene" id="Jr16_06120_p1">
    <property type="protein sequence ID" value="cds.Jr16_06120_p1"/>
    <property type="gene ID" value="Jr16_06120"/>
</dbReference>
<protein>
    <submittedName>
        <fullName evidence="2">Uncharacterized protein</fullName>
    </submittedName>
</protein>
<reference evidence="2" key="1">
    <citation type="submission" date="2015-10" db="EMBL/GenBank/DDBJ databases">
        <authorList>
            <person name="Martinez-Garcia P.J."/>
            <person name="Crepeau M.W."/>
            <person name="Puiu D."/>
            <person name="Gonzalez-Ibeas D."/>
            <person name="Whalen J."/>
            <person name="Stevens K."/>
            <person name="Paul R."/>
            <person name="Butterfield T."/>
            <person name="Britton M."/>
            <person name="Reagan R."/>
            <person name="Chakraborty S."/>
            <person name="Walawage S.L."/>
            <person name="Vasquez-Gross H.A."/>
            <person name="Cardeno C."/>
            <person name="Famula R."/>
            <person name="Pratt K."/>
            <person name="Kuruganti S."/>
            <person name="Aradhya M.K."/>
            <person name="Leslie C.A."/>
            <person name="Dandekar A.M."/>
            <person name="Salzberg S.L."/>
            <person name="Wegrzyn J.L."/>
            <person name="Langley C.H."/>
            <person name="Neale D.B."/>
        </authorList>
    </citation>
    <scope>NUCLEOTIDE SEQUENCE</scope>
    <source>
        <tissue evidence="2">Leaves</tissue>
    </source>
</reference>
<reference evidence="2" key="2">
    <citation type="submission" date="2020-03" db="EMBL/GenBank/DDBJ databases">
        <title>Walnut 2.0.</title>
        <authorList>
            <person name="Marrano A."/>
            <person name="Britton M."/>
            <person name="Zimin A.V."/>
            <person name="Zaini P.A."/>
            <person name="Workman R."/>
            <person name="Puiu D."/>
            <person name="Bianco L."/>
            <person name="Allen B.J."/>
            <person name="Troggio M."/>
            <person name="Leslie C.A."/>
            <person name="Timp W."/>
            <person name="Dendekar A."/>
            <person name="Salzberg S.L."/>
            <person name="Neale D.B."/>
        </authorList>
    </citation>
    <scope>NUCLEOTIDE SEQUENCE</scope>
    <source>
        <tissue evidence="2">Leaves</tissue>
    </source>
</reference>
<accession>A0A833SJ34</accession>
<dbReference type="Proteomes" id="UP000619265">
    <property type="component" value="Unassembled WGS sequence"/>
</dbReference>